<dbReference type="GO" id="GO:0016747">
    <property type="term" value="F:acyltransferase activity, transferring groups other than amino-acyl groups"/>
    <property type="evidence" value="ECO:0007669"/>
    <property type="project" value="InterPro"/>
</dbReference>
<feature type="domain" description="Thiolase C-terminal" evidence="3">
    <location>
        <begin position="248"/>
        <end position="388"/>
    </location>
</feature>
<protein>
    <submittedName>
        <fullName evidence="4">Thiolase domain-containing protein</fullName>
    </submittedName>
</protein>
<dbReference type="CDD" id="cd00829">
    <property type="entry name" value="SCP-x_thiolase"/>
    <property type="match status" value="1"/>
</dbReference>
<gene>
    <name evidence="4" type="ORF">EF807_08620</name>
</gene>
<dbReference type="SUPFAM" id="SSF53901">
    <property type="entry name" value="Thiolase-like"/>
    <property type="match status" value="1"/>
</dbReference>
<reference evidence="4 5" key="1">
    <citation type="journal article" date="2019" name="Nat. Microbiol.">
        <title>Wide diversity of methane and short-chain alkane metabolisms in uncultured archaea.</title>
        <authorList>
            <person name="Borrel G."/>
            <person name="Adam P.S."/>
            <person name="McKay L.J."/>
            <person name="Chen L.X."/>
            <person name="Sierra-Garcia I.N."/>
            <person name="Sieber C.M."/>
            <person name="Letourneur Q."/>
            <person name="Ghozlane A."/>
            <person name="Andersen G.L."/>
            <person name="Li W.J."/>
            <person name="Hallam S.J."/>
            <person name="Muyzer G."/>
            <person name="de Oliveira V.M."/>
            <person name="Inskeep W.P."/>
            <person name="Banfield J.F."/>
            <person name="Gribaldo S."/>
        </authorList>
    </citation>
    <scope>NUCLEOTIDE SEQUENCE [LARGE SCALE GENOMIC DNA]</scope>
    <source>
        <strain evidence="4">NM1b</strain>
    </source>
</reference>
<dbReference type="AlphaFoldDB" id="A0A520KUF5"/>
<evidence type="ECO:0000259" key="2">
    <source>
        <dbReference type="Pfam" id="PF00108"/>
    </source>
</evidence>
<dbReference type="InterPro" id="IPR020616">
    <property type="entry name" value="Thiolase_N"/>
</dbReference>
<dbReference type="NCBIfam" id="NF004720">
    <property type="entry name" value="PRK06064.1"/>
    <property type="match status" value="1"/>
</dbReference>
<name>A0A520KUF5_9EURY</name>
<sequence length="388" mass="41652">MRDVAIVGTSMTKFGRSNKTELEMFAEAALDSIYNSDIEPKNIEELYLGNCAGAINEGQVNMCAHAAEEIGLHQIPSTTFEGACASSAVAFIHAYREVAAGYNDTVLVAGTERNMTLRPTGWATRVFQCSADQRYTQFTGLTFPGIFAMAANRYMKKYDISKEAGEEALACVSVKNHHNGALNPKAHLQKEITIDTVLQSPKVADPLKLYDCCPFSDGAAALVLTSAEKAKKLTDTPIYVAGVGQSSQGSLCTQSDITYPIGRAVSSKKAYKQAKIEPKDIDIAEVHDCFTSAEIIAIEALGLFERGHGWKAEKEGETAVDGKLPINTSGGLKAKGHPIGATGCAQIHEIVEQLRGDAGKRQVNKVEVGLADNMGGEFGTITTIILRR</sequence>
<dbReference type="Gene3D" id="3.40.47.10">
    <property type="match status" value="1"/>
</dbReference>
<dbReference type="InterPro" id="IPR002155">
    <property type="entry name" value="Thiolase"/>
</dbReference>
<dbReference type="Pfam" id="PF00108">
    <property type="entry name" value="Thiolase_N"/>
    <property type="match status" value="1"/>
</dbReference>
<comment type="caution">
    <text evidence="4">The sequence shown here is derived from an EMBL/GenBank/DDBJ whole genome shotgun (WGS) entry which is preliminary data.</text>
</comment>
<dbReference type="InterPro" id="IPR055140">
    <property type="entry name" value="Thiolase_C_2"/>
</dbReference>
<evidence type="ECO:0000256" key="1">
    <source>
        <dbReference type="ARBA" id="ARBA00023229"/>
    </source>
</evidence>
<dbReference type="PANTHER" id="PTHR42870">
    <property type="entry name" value="ACETYL-COA C-ACETYLTRANSFERASE"/>
    <property type="match status" value="1"/>
</dbReference>
<dbReference type="Proteomes" id="UP000320766">
    <property type="component" value="Unassembled WGS sequence"/>
</dbReference>
<dbReference type="Pfam" id="PF22691">
    <property type="entry name" value="Thiolase_C_1"/>
    <property type="match status" value="1"/>
</dbReference>
<evidence type="ECO:0000313" key="5">
    <source>
        <dbReference type="Proteomes" id="UP000320766"/>
    </source>
</evidence>
<proteinExistence type="predicted"/>
<keyword evidence="1" id="KW-0414">Isoprene biosynthesis</keyword>
<accession>A0A520KUF5</accession>
<dbReference type="EMBL" id="RXIL01000167">
    <property type="protein sequence ID" value="RZN66268.1"/>
    <property type="molecule type" value="Genomic_DNA"/>
</dbReference>
<dbReference type="InterPro" id="IPR016039">
    <property type="entry name" value="Thiolase-like"/>
</dbReference>
<evidence type="ECO:0000313" key="4">
    <source>
        <dbReference type="EMBL" id="RZN66268.1"/>
    </source>
</evidence>
<feature type="domain" description="Thiolase N-terminal" evidence="2">
    <location>
        <begin position="4"/>
        <end position="227"/>
    </location>
</feature>
<dbReference type="PIRSF" id="PIRSF000429">
    <property type="entry name" value="Ac-CoA_Ac_transf"/>
    <property type="match status" value="1"/>
</dbReference>
<dbReference type="GO" id="GO:0008299">
    <property type="term" value="P:isoprenoid biosynthetic process"/>
    <property type="evidence" value="ECO:0007669"/>
    <property type="project" value="UniProtKB-KW"/>
</dbReference>
<dbReference type="PANTHER" id="PTHR42870:SF6">
    <property type="entry name" value="ACETYL-COA C-ACYLTRANSFERASE"/>
    <property type="match status" value="1"/>
</dbReference>
<evidence type="ECO:0000259" key="3">
    <source>
        <dbReference type="Pfam" id="PF22691"/>
    </source>
</evidence>
<organism evidence="4 5">
    <name type="scientific">Candidatus Methanolliviera hydrocarbonicum</name>
    <dbReference type="NCBI Taxonomy" id="2491085"/>
    <lineage>
        <taxon>Archaea</taxon>
        <taxon>Methanobacteriati</taxon>
        <taxon>Methanobacteriota</taxon>
        <taxon>Candidatus Methanoliparia</taxon>
        <taxon>Candidatus Methanoliparales</taxon>
        <taxon>Candidatus Methanollivieraceae</taxon>
        <taxon>Candidatus Methanolliviera</taxon>
    </lineage>
</organism>